<dbReference type="PANTHER" id="PTHR45892">
    <property type="entry name" value="AMINOACYLASE-1"/>
    <property type="match status" value="1"/>
</dbReference>
<dbReference type="InterPro" id="IPR002933">
    <property type="entry name" value="Peptidase_M20"/>
</dbReference>
<keyword evidence="6" id="KW-0378">Hydrolase</keyword>
<name>A0ABN7NCV8_TIMPD</name>
<comment type="subcellular location">
    <subcellularLocation>
        <location evidence="2">Cytoplasm</location>
    </subcellularLocation>
</comment>
<dbReference type="EC" id="3.5.1.14" evidence="3"/>
<keyword evidence="11" id="KW-1185">Reference proteome</keyword>
<dbReference type="InterPro" id="IPR010159">
    <property type="entry name" value="N-acyl_aa_amidohydrolase"/>
</dbReference>
<dbReference type="PANTHER" id="PTHR45892:SF1">
    <property type="entry name" value="AMINOACYLASE-1"/>
    <property type="match status" value="1"/>
</dbReference>
<dbReference type="Pfam" id="PF01546">
    <property type="entry name" value="Peptidase_M20"/>
    <property type="match status" value="1"/>
</dbReference>
<comment type="caution">
    <text evidence="10">The sequence shown here is derived from an EMBL/GenBank/DDBJ whole genome shotgun (WGS) entry which is preliminary data.</text>
</comment>
<protein>
    <recommendedName>
        <fullName evidence="3">N-acyl-aliphatic-L-amino acid amidohydrolase</fullName>
        <ecNumber evidence="3">3.5.1.14</ecNumber>
    </recommendedName>
    <alternativeName>
        <fullName evidence="8">N-acyl-L-amino-acid amidohydrolase</fullName>
    </alternativeName>
</protein>
<dbReference type="Gene3D" id="3.30.70.360">
    <property type="match status" value="1"/>
</dbReference>
<evidence type="ECO:0000256" key="5">
    <source>
        <dbReference type="ARBA" id="ARBA00022723"/>
    </source>
</evidence>
<dbReference type="SUPFAM" id="SSF53187">
    <property type="entry name" value="Zn-dependent exopeptidases"/>
    <property type="match status" value="1"/>
</dbReference>
<reference evidence="10" key="1">
    <citation type="submission" date="2021-03" db="EMBL/GenBank/DDBJ databases">
        <authorList>
            <person name="Tran Van P."/>
        </authorList>
    </citation>
    <scope>NUCLEOTIDE SEQUENCE</scope>
</reference>
<dbReference type="NCBIfam" id="TIGR01880">
    <property type="entry name" value="Ac-peptdase-euk"/>
    <property type="match status" value="1"/>
</dbReference>
<evidence type="ECO:0000256" key="7">
    <source>
        <dbReference type="ARBA" id="ARBA00022833"/>
    </source>
</evidence>
<dbReference type="InterPro" id="IPR052083">
    <property type="entry name" value="Aminoacylase-1_M20A"/>
</dbReference>
<dbReference type="InterPro" id="IPR005062">
    <property type="entry name" value="SAC3/GANP/THP3_conserved"/>
</dbReference>
<evidence type="ECO:0000313" key="10">
    <source>
        <dbReference type="EMBL" id="CAG2053660.1"/>
    </source>
</evidence>
<accession>A0ABN7NCV8</accession>
<keyword evidence="7" id="KW-0862">Zinc</keyword>
<dbReference type="Proteomes" id="UP001153148">
    <property type="component" value="Unassembled WGS sequence"/>
</dbReference>
<dbReference type="PROSITE" id="PS00758">
    <property type="entry name" value="ARGE_DAPE_CPG2_1"/>
    <property type="match status" value="1"/>
</dbReference>
<dbReference type="PROSITE" id="PS00759">
    <property type="entry name" value="ARGE_DAPE_CPG2_2"/>
    <property type="match status" value="1"/>
</dbReference>
<sequence>MEVHINPLFIFDKGTCHQMCPEKERKFREREGLLHKLEIKTGTEKHKRPTSDPNCTVKCFSRSAAGQEMQKLSDLRPPPILLQTILYLFNNVLTNKTMEWSTLYEFVFDRLRAVRQDMVIQGVEASDSITLLELIVRFHAYAGFRVSPLSDVLSLSLAYWVRNFVTVYRSIFKLPPLLACVAVSHLPFLRRQTLQVMSVAYNCHNLSYPLRKLQVLLLYASEQEARDDCRHYNIEVKDCEVVFNKNAFNSEVSKFAVTRQYPRSTVTLLCNMALNAGVLVITTIRLQCNFTGGETMAALKETEDEAVKRFREYLRIPSVHPDVNYDECVSFLTRQASSLGLPIQVHQLVKNKPIVVITWEGTNPTLPTILLNSHMDVVPVYREKWSKDPFNAEKDEHGNIYGRGSQDMKCVGIQYLEAIRKLKKEGVKLRRTVHISFMPDEEIGGKDGMRKFVNTSDFFELNIGVALDEGVANPMEELLLFYAERSSWSVEVHCSGTPGHGTLFHEDTSGEKLQIILDRFMTYRQQQKDIMETKPHPIFSLAEVTSLNLTQMKSTLVPPDLVLVFDVRVAIDQDHQELEELMQSWCLEAGPGVTLTFAQKDPNFGITELDGNNPWWAAFKGACNEMEVNLRPMICPGVTDARYIRQAS</sequence>
<dbReference type="EMBL" id="CAJPIN010000566">
    <property type="protein sequence ID" value="CAG2053660.1"/>
    <property type="molecule type" value="Genomic_DNA"/>
</dbReference>
<keyword evidence="5" id="KW-0479">Metal-binding</keyword>
<organism evidence="10 11">
    <name type="scientific">Timema podura</name>
    <name type="common">Walking stick</name>
    <dbReference type="NCBI Taxonomy" id="61482"/>
    <lineage>
        <taxon>Eukaryota</taxon>
        <taxon>Metazoa</taxon>
        <taxon>Ecdysozoa</taxon>
        <taxon>Arthropoda</taxon>
        <taxon>Hexapoda</taxon>
        <taxon>Insecta</taxon>
        <taxon>Pterygota</taxon>
        <taxon>Neoptera</taxon>
        <taxon>Polyneoptera</taxon>
        <taxon>Phasmatodea</taxon>
        <taxon>Timematodea</taxon>
        <taxon>Timematoidea</taxon>
        <taxon>Timematidae</taxon>
        <taxon>Timema</taxon>
    </lineage>
</organism>
<keyword evidence="4" id="KW-0963">Cytoplasm</keyword>
<dbReference type="Pfam" id="PF03399">
    <property type="entry name" value="SAC3_GANP"/>
    <property type="match status" value="2"/>
</dbReference>
<evidence type="ECO:0000313" key="11">
    <source>
        <dbReference type="Proteomes" id="UP001153148"/>
    </source>
</evidence>
<evidence type="ECO:0000256" key="8">
    <source>
        <dbReference type="ARBA" id="ARBA00029656"/>
    </source>
</evidence>
<evidence type="ECO:0000256" key="6">
    <source>
        <dbReference type="ARBA" id="ARBA00022801"/>
    </source>
</evidence>
<feature type="domain" description="SAC3/GANP/THP3 conserved" evidence="9">
    <location>
        <begin position="152"/>
        <end position="237"/>
    </location>
</feature>
<dbReference type="Gene3D" id="1.25.40.990">
    <property type="match status" value="2"/>
</dbReference>
<feature type="domain" description="SAC3/GANP/THP3 conserved" evidence="9">
    <location>
        <begin position="19"/>
        <end position="146"/>
    </location>
</feature>
<dbReference type="Gene3D" id="1.10.150.900">
    <property type="match status" value="1"/>
</dbReference>
<gene>
    <name evidence="10" type="ORF">TPAB3V08_LOCUS711</name>
</gene>
<proteinExistence type="predicted"/>
<comment type="cofactor">
    <cofactor evidence="1">
        <name>Zn(2+)</name>
        <dbReference type="ChEBI" id="CHEBI:29105"/>
    </cofactor>
</comment>
<evidence type="ECO:0000259" key="9">
    <source>
        <dbReference type="Pfam" id="PF03399"/>
    </source>
</evidence>
<evidence type="ECO:0000256" key="4">
    <source>
        <dbReference type="ARBA" id="ARBA00022490"/>
    </source>
</evidence>
<evidence type="ECO:0000256" key="3">
    <source>
        <dbReference type="ARBA" id="ARBA00011913"/>
    </source>
</evidence>
<evidence type="ECO:0000256" key="2">
    <source>
        <dbReference type="ARBA" id="ARBA00004496"/>
    </source>
</evidence>
<evidence type="ECO:0000256" key="1">
    <source>
        <dbReference type="ARBA" id="ARBA00001947"/>
    </source>
</evidence>
<dbReference type="Gene3D" id="3.40.630.10">
    <property type="entry name" value="Zn peptidases"/>
    <property type="match status" value="1"/>
</dbReference>
<dbReference type="InterPro" id="IPR001261">
    <property type="entry name" value="ArgE/DapE_CS"/>
</dbReference>